<feature type="transmembrane region" description="Helical" evidence="1">
    <location>
        <begin position="410"/>
        <end position="428"/>
    </location>
</feature>
<feature type="transmembrane region" description="Helical" evidence="1">
    <location>
        <begin position="333"/>
        <end position="351"/>
    </location>
</feature>
<gene>
    <name evidence="2" type="ORF">I4J89_11350</name>
</gene>
<sequence>MTAKTVTVPQQPDIVPGLRRGVSAESPPAGRRLWGHVLRRCVLVPLIVLVPLTAVAARGDHRFNLYWHGGMFRDDPWRIVSHTVASGETYLRLGNFRPLGRMAEKSLDLVAFAGSQLLHLPVNITLRLVTIGAAILLTGSAVLFAESVLTRGRLFAAPPTTVALLLPYGIAAGLVGAGRNSTTTLFGGLYLSTAALVLLVAVAACRLDRLRWWHAVLALSGGGALAIFNEPAYFAVPLATVAALLRGRFVLGQDLRGLLGSAGVRLCALLWAGFLPVFAVVRWIIRGYCADGGCYHGSDLVIDGRGLLVLPARMLAWLPPAQWEAATQKAGSWAWAVLPVTALLLLTVLAVRTRKLLPSATRPPTRPLAGLALAALALLLFGALPAALSVEVHTNLTGRALWTEGWRDSATTAPAGMLLLVVLAVLVTRAGRRSAGLVLAGLVLCATGSAAANHAYAGQSAGWQSSQLDNRIALAMSAFERGPAGDVRRCALLAEVLRVNTGKPFQQQRYTDSLDVAARTIAGVPFCEVVR</sequence>
<keyword evidence="1" id="KW-1133">Transmembrane helix</keyword>
<dbReference type="AlphaFoldDB" id="A0A931C7T3"/>
<feature type="transmembrane region" description="Helical" evidence="1">
    <location>
        <begin position="435"/>
        <end position="456"/>
    </location>
</feature>
<keyword evidence="1" id="KW-0472">Membrane</keyword>
<reference evidence="2" key="1">
    <citation type="submission" date="2020-11" db="EMBL/GenBank/DDBJ databases">
        <title>Isolation and identification of active actinomycetes.</title>
        <authorList>
            <person name="Sun X."/>
        </authorList>
    </citation>
    <scope>NUCLEOTIDE SEQUENCE</scope>
    <source>
        <strain evidence="2">NEAU-A11</strain>
    </source>
</reference>
<dbReference type="Proteomes" id="UP000598146">
    <property type="component" value="Unassembled WGS sequence"/>
</dbReference>
<proteinExistence type="predicted"/>
<keyword evidence="3" id="KW-1185">Reference proteome</keyword>
<feature type="transmembrane region" description="Helical" evidence="1">
    <location>
        <begin position="212"/>
        <end position="228"/>
    </location>
</feature>
<feature type="transmembrane region" description="Helical" evidence="1">
    <location>
        <begin position="184"/>
        <end position="205"/>
    </location>
</feature>
<accession>A0A931C7T3</accession>
<evidence type="ECO:0000313" key="3">
    <source>
        <dbReference type="Proteomes" id="UP000598146"/>
    </source>
</evidence>
<evidence type="ECO:0000256" key="1">
    <source>
        <dbReference type="SAM" id="Phobius"/>
    </source>
</evidence>
<feature type="transmembrane region" description="Helical" evidence="1">
    <location>
        <begin position="263"/>
        <end position="285"/>
    </location>
</feature>
<feature type="transmembrane region" description="Helical" evidence="1">
    <location>
        <begin position="156"/>
        <end position="178"/>
    </location>
</feature>
<dbReference type="RefSeq" id="WP_196413831.1">
    <property type="nucleotide sequence ID" value="NZ_JADQTO010000004.1"/>
</dbReference>
<evidence type="ECO:0000313" key="2">
    <source>
        <dbReference type="EMBL" id="MBG0562058.1"/>
    </source>
</evidence>
<feature type="transmembrane region" description="Helical" evidence="1">
    <location>
        <begin position="371"/>
        <end position="390"/>
    </location>
</feature>
<comment type="caution">
    <text evidence="2">The sequence shown here is derived from an EMBL/GenBank/DDBJ whole genome shotgun (WGS) entry which is preliminary data.</text>
</comment>
<organism evidence="2 3">
    <name type="scientific">Actinoplanes aureus</name>
    <dbReference type="NCBI Taxonomy" id="2792083"/>
    <lineage>
        <taxon>Bacteria</taxon>
        <taxon>Bacillati</taxon>
        <taxon>Actinomycetota</taxon>
        <taxon>Actinomycetes</taxon>
        <taxon>Micromonosporales</taxon>
        <taxon>Micromonosporaceae</taxon>
        <taxon>Actinoplanes</taxon>
    </lineage>
</organism>
<protein>
    <submittedName>
        <fullName evidence="2">Uncharacterized protein</fullName>
    </submittedName>
</protein>
<name>A0A931C7T3_9ACTN</name>
<feature type="transmembrane region" description="Helical" evidence="1">
    <location>
        <begin position="124"/>
        <end position="144"/>
    </location>
</feature>
<feature type="transmembrane region" description="Helical" evidence="1">
    <location>
        <begin position="37"/>
        <end position="57"/>
    </location>
</feature>
<keyword evidence="1" id="KW-0812">Transmembrane</keyword>
<dbReference type="EMBL" id="JADQTO010000004">
    <property type="protein sequence ID" value="MBG0562058.1"/>
    <property type="molecule type" value="Genomic_DNA"/>
</dbReference>
<feature type="transmembrane region" description="Helical" evidence="1">
    <location>
        <begin position="234"/>
        <end position="251"/>
    </location>
</feature>